<feature type="transmembrane region" description="Helical" evidence="5">
    <location>
        <begin position="12"/>
        <end position="31"/>
    </location>
</feature>
<evidence type="ECO:0000256" key="3">
    <source>
        <dbReference type="PROSITE-ProRule" id="PRU10141"/>
    </source>
</evidence>
<dbReference type="InterPro" id="IPR000719">
    <property type="entry name" value="Prot_kinase_dom"/>
</dbReference>
<feature type="transmembrane region" description="Helical" evidence="5">
    <location>
        <begin position="135"/>
        <end position="161"/>
    </location>
</feature>
<feature type="binding site" evidence="3">
    <location>
        <position position="233"/>
    </location>
    <ligand>
        <name>ATP</name>
        <dbReference type="ChEBI" id="CHEBI:30616"/>
    </ligand>
</feature>
<dbReference type="Pfam" id="PF07714">
    <property type="entry name" value="PK_Tyr_Ser-Thr"/>
    <property type="match status" value="1"/>
</dbReference>
<dbReference type="OrthoDB" id="4062651at2759"/>
<dbReference type="GO" id="GO:0005524">
    <property type="term" value="F:ATP binding"/>
    <property type="evidence" value="ECO:0007669"/>
    <property type="project" value="UniProtKB-UniRule"/>
</dbReference>
<accession>A0A5C7IJJ1</accession>
<keyword evidence="2 3" id="KW-0067">ATP-binding</keyword>
<dbReference type="FunFam" id="3.30.200.20:FF:000168">
    <property type="entry name" value="L-type lectin-domain containing receptor kinase IX.1"/>
    <property type="match status" value="1"/>
</dbReference>
<dbReference type="SUPFAM" id="SSF56112">
    <property type="entry name" value="Protein kinase-like (PK-like)"/>
    <property type="match status" value="1"/>
</dbReference>
<protein>
    <recommendedName>
        <fullName evidence="6">Protein kinase domain-containing protein</fullName>
    </recommendedName>
</protein>
<feature type="compositionally biased region" description="Polar residues" evidence="4">
    <location>
        <begin position="394"/>
        <end position="405"/>
    </location>
</feature>
<keyword evidence="1 3" id="KW-0547">Nucleotide-binding</keyword>
<evidence type="ECO:0000313" key="8">
    <source>
        <dbReference type="Proteomes" id="UP000323000"/>
    </source>
</evidence>
<gene>
    <name evidence="7" type="ORF">EZV62_004325</name>
</gene>
<feature type="compositionally biased region" description="Low complexity" evidence="4">
    <location>
        <begin position="381"/>
        <end position="392"/>
    </location>
</feature>
<keyword evidence="5" id="KW-0472">Membrane</keyword>
<evidence type="ECO:0000256" key="1">
    <source>
        <dbReference type="ARBA" id="ARBA00022741"/>
    </source>
</evidence>
<evidence type="ECO:0000256" key="5">
    <source>
        <dbReference type="SAM" id="Phobius"/>
    </source>
</evidence>
<feature type="region of interest" description="Disordered" evidence="4">
    <location>
        <begin position="375"/>
        <end position="405"/>
    </location>
</feature>
<sequence length="405" mass="45300">MLCKPKCRVHFLRLLFISLAYYYWIILPTIHTQADAPQYYLDAHNSAVVTAVIVPITLIHKSPPTPEPVLEPSPAQPPNFDLVPTADLVPVTPIPYISINNSPPIHKPVLTPSPAQPPNFDFVTPSNYTEDRRKAIGLVAGLIAVASALILLGLVFVWFILRWKRKQKETTYPMFDVSFGNEFENGTGPRKFSYRELASATNNFCEEAKLGEGGFGGVYKGFQKDLNTFVAVKRISKSSKQGTKEYTTEVKIISQLRHRNTVKLIGWCHEKDLILVYEFMPNGSLDSYLFKGKSLLTWDVSLVPWVWESYGNKRLVDVVDKKLGTNFDIKKMECLMIVGLWCAHPARNLRPSIRQAIQGLNFELPLPNLPSKMPVPNYDVPSSSTPAPAPTAMSGDSSLSLTVPR</sequence>
<dbReference type="GO" id="GO:0004672">
    <property type="term" value="F:protein kinase activity"/>
    <property type="evidence" value="ECO:0007669"/>
    <property type="project" value="InterPro"/>
</dbReference>
<dbReference type="InterPro" id="IPR011009">
    <property type="entry name" value="Kinase-like_dom_sf"/>
</dbReference>
<dbReference type="EMBL" id="VAHF01000002">
    <property type="protein sequence ID" value="TXG69390.1"/>
    <property type="molecule type" value="Genomic_DNA"/>
</dbReference>
<feature type="domain" description="Protein kinase" evidence="6">
    <location>
        <begin position="204"/>
        <end position="405"/>
    </location>
</feature>
<dbReference type="PROSITE" id="PS50011">
    <property type="entry name" value="PROTEIN_KINASE_DOM"/>
    <property type="match status" value="1"/>
</dbReference>
<keyword evidence="5" id="KW-0812">Transmembrane</keyword>
<evidence type="ECO:0000256" key="4">
    <source>
        <dbReference type="SAM" id="MobiDB-lite"/>
    </source>
</evidence>
<reference evidence="8" key="1">
    <citation type="journal article" date="2019" name="Gigascience">
        <title>De novo genome assembly of the endangered Acer yangbiense, a plant species with extremely small populations endemic to Yunnan Province, China.</title>
        <authorList>
            <person name="Yang J."/>
            <person name="Wariss H.M."/>
            <person name="Tao L."/>
            <person name="Zhang R."/>
            <person name="Yun Q."/>
            <person name="Hollingsworth P."/>
            <person name="Dao Z."/>
            <person name="Luo G."/>
            <person name="Guo H."/>
            <person name="Ma Y."/>
            <person name="Sun W."/>
        </authorList>
    </citation>
    <scope>NUCLEOTIDE SEQUENCE [LARGE SCALE GENOMIC DNA]</scope>
    <source>
        <strain evidence="8">cv. Malutang</strain>
    </source>
</reference>
<dbReference type="InterPro" id="IPR050528">
    <property type="entry name" value="L-type_Lectin-RKs"/>
</dbReference>
<dbReference type="InterPro" id="IPR001245">
    <property type="entry name" value="Ser-Thr/Tyr_kinase_cat_dom"/>
</dbReference>
<dbReference type="PROSITE" id="PS00107">
    <property type="entry name" value="PROTEIN_KINASE_ATP"/>
    <property type="match status" value="1"/>
</dbReference>
<dbReference type="PANTHER" id="PTHR27007">
    <property type="match status" value="1"/>
</dbReference>
<dbReference type="Gene3D" id="3.30.200.20">
    <property type="entry name" value="Phosphorylase Kinase, domain 1"/>
    <property type="match status" value="1"/>
</dbReference>
<dbReference type="Proteomes" id="UP000323000">
    <property type="component" value="Chromosome 2"/>
</dbReference>
<keyword evidence="5" id="KW-1133">Transmembrane helix</keyword>
<proteinExistence type="predicted"/>
<evidence type="ECO:0000313" key="7">
    <source>
        <dbReference type="EMBL" id="TXG69390.1"/>
    </source>
</evidence>
<evidence type="ECO:0000256" key="2">
    <source>
        <dbReference type="ARBA" id="ARBA00022840"/>
    </source>
</evidence>
<dbReference type="InterPro" id="IPR017441">
    <property type="entry name" value="Protein_kinase_ATP_BS"/>
</dbReference>
<evidence type="ECO:0000259" key="6">
    <source>
        <dbReference type="PROSITE" id="PS50011"/>
    </source>
</evidence>
<comment type="caution">
    <text evidence="7">The sequence shown here is derived from an EMBL/GenBank/DDBJ whole genome shotgun (WGS) entry which is preliminary data.</text>
</comment>
<keyword evidence="8" id="KW-1185">Reference proteome</keyword>
<name>A0A5C7IJJ1_9ROSI</name>
<dbReference type="Gene3D" id="1.10.510.10">
    <property type="entry name" value="Transferase(Phosphotransferase) domain 1"/>
    <property type="match status" value="1"/>
</dbReference>
<organism evidence="7 8">
    <name type="scientific">Acer yangbiense</name>
    <dbReference type="NCBI Taxonomy" id="1000413"/>
    <lineage>
        <taxon>Eukaryota</taxon>
        <taxon>Viridiplantae</taxon>
        <taxon>Streptophyta</taxon>
        <taxon>Embryophyta</taxon>
        <taxon>Tracheophyta</taxon>
        <taxon>Spermatophyta</taxon>
        <taxon>Magnoliopsida</taxon>
        <taxon>eudicotyledons</taxon>
        <taxon>Gunneridae</taxon>
        <taxon>Pentapetalae</taxon>
        <taxon>rosids</taxon>
        <taxon>malvids</taxon>
        <taxon>Sapindales</taxon>
        <taxon>Sapindaceae</taxon>
        <taxon>Hippocastanoideae</taxon>
        <taxon>Acereae</taxon>
        <taxon>Acer</taxon>
    </lineage>
</organism>
<dbReference type="AlphaFoldDB" id="A0A5C7IJJ1"/>